<proteinExistence type="predicted"/>
<dbReference type="Proteomes" id="UP000651112">
    <property type="component" value="Unassembled WGS sequence"/>
</dbReference>
<dbReference type="EMBL" id="JACNYL010000002">
    <property type="protein sequence ID" value="MBD1421577.1"/>
    <property type="molecule type" value="Genomic_DNA"/>
</dbReference>
<dbReference type="InterPro" id="IPR046947">
    <property type="entry name" value="LytR-like"/>
</dbReference>
<name>A0ABR7XTG4_9SPHI</name>
<keyword evidence="5" id="KW-1185">Reference proteome</keyword>
<comment type="caution">
    <text evidence="4">The sequence shown here is derived from an EMBL/GenBank/DDBJ whole genome shotgun (WGS) entry which is preliminary data.</text>
</comment>
<evidence type="ECO:0000313" key="5">
    <source>
        <dbReference type="Proteomes" id="UP000651112"/>
    </source>
</evidence>
<organism evidence="4 5">
    <name type="scientific">Sphingobacterium chuzhouense</name>
    <dbReference type="NCBI Taxonomy" id="1742264"/>
    <lineage>
        <taxon>Bacteria</taxon>
        <taxon>Pseudomonadati</taxon>
        <taxon>Bacteroidota</taxon>
        <taxon>Sphingobacteriia</taxon>
        <taxon>Sphingobacteriales</taxon>
        <taxon>Sphingobacteriaceae</taxon>
        <taxon>Sphingobacterium</taxon>
    </lineage>
</organism>
<evidence type="ECO:0000313" key="4">
    <source>
        <dbReference type="EMBL" id="MBD1421577.1"/>
    </source>
</evidence>
<gene>
    <name evidence="4" type="ORF">H8B21_08355</name>
</gene>
<dbReference type="Gene3D" id="3.40.50.2300">
    <property type="match status" value="1"/>
</dbReference>
<dbReference type="RefSeq" id="WP_190313329.1">
    <property type="nucleotide sequence ID" value="NZ_JACNYL010000002.1"/>
</dbReference>
<dbReference type="Pfam" id="PF04397">
    <property type="entry name" value="LytTR"/>
    <property type="match status" value="1"/>
</dbReference>
<evidence type="ECO:0000259" key="2">
    <source>
        <dbReference type="PROSITE" id="PS50110"/>
    </source>
</evidence>
<dbReference type="PROSITE" id="PS50110">
    <property type="entry name" value="RESPONSE_REGULATORY"/>
    <property type="match status" value="1"/>
</dbReference>
<dbReference type="Pfam" id="PF00072">
    <property type="entry name" value="Response_reg"/>
    <property type="match status" value="1"/>
</dbReference>
<dbReference type="PROSITE" id="PS50930">
    <property type="entry name" value="HTH_LYTTR"/>
    <property type="match status" value="1"/>
</dbReference>
<dbReference type="InterPro" id="IPR007492">
    <property type="entry name" value="LytTR_DNA-bd_dom"/>
</dbReference>
<protein>
    <submittedName>
        <fullName evidence="4">Response regulator transcription factor</fullName>
    </submittedName>
</protein>
<dbReference type="SUPFAM" id="SSF52172">
    <property type="entry name" value="CheY-like"/>
    <property type="match status" value="1"/>
</dbReference>
<feature type="domain" description="Response regulatory" evidence="2">
    <location>
        <begin position="6"/>
        <end position="121"/>
    </location>
</feature>
<dbReference type="InterPro" id="IPR001789">
    <property type="entry name" value="Sig_transdc_resp-reg_receiver"/>
</dbReference>
<evidence type="ECO:0000259" key="3">
    <source>
        <dbReference type="PROSITE" id="PS50930"/>
    </source>
</evidence>
<dbReference type="SMART" id="SM00850">
    <property type="entry name" value="LytTR"/>
    <property type="match status" value="1"/>
</dbReference>
<sequence length="253" mass="29550">MEPKMTCLLLEDDHFTMAMTKEIVEEAYPQIKIISCYQITEAEQYLLSAKIDFCILDINLPDGNSFDWLARISDRITYTPRIIFITAYSTYATKAFRFNALDFVVKPFSPSDMYTAVDRVLQSINDEFRKLELEQALRNLSQKNEAEQRLVLRSQKTIHIVSLGEILYLAADNNYCNFHLTDNRILLVSQPLKYYHEKLSGFGFLRIHQSYLVNQIYITSLKKKTNQLILRNQEILPIAQSRRADVLAYLDRL</sequence>
<dbReference type="Gene3D" id="2.40.50.1020">
    <property type="entry name" value="LytTr DNA-binding domain"/>
    <property type="match status" value="1"/>
</dbReference>
<feature type="modified residue" description="4-aspartylphosphate" evidence="1">
    <location>
        <position position="57"/>
    </location>
</feature>
<keyword evidence="1" id="KW-0597">Phosphoprotein</keyword>
<accession>A0ABR7XTG4</accession>
<dbReference type="InterPro" id="IPR011006">
    <property type="entry name" value="CheY-like_superfamily"/>
</dbReference>
<evidence type="ECO:0000256" key="1">
    <source>
        <dbReference type="PROSITE-ProRule" id="PRU00169"/>
    </source>
</evidence>
<dbReference type="PANTHER" id="PTHR37299:SF1">
    <property type="entry name" value="STAGE 0 SPORULATION PROTEIN A HOMOLOG"/>
    <property type="match status" value="1"/>
</dbReference>
<dbReference type="PANTHER" id="PTHR37299">
    <property type="entry name" value="TRANSCRIPTIONAL REGULATOR-RELATED"/>
    <property type="match status" value="1"/>
</dbReference>
<feature type="domain" description="HTH LytTR-type" evidence="3">
    <location>
        <begin position="150"/>
        <end position="252"/>
    </location>
</feature>
<reference evidence="4 5" key="1">
    <citation type="submission" date="2020-08" db="EMBL/GenBank/DDBJ databases">
        <title>Sphingobacterium sp. DN00404 isolated from aquaculture water.</title>
        <authorList>
            <person name="Zhang M."/>
        </authorList>
    </citation>
    <scope>NUCLEOTIDE SEQUENCE [LARGE SCALE GENOMIC DNA]</scope>
    <source>
        <strain evidence="4 5">KCTC 42746</strain>
    </source>
</reference>
<dbReference type="SMART" id="SM00448">
    <property type="entry name" value="REC"/>
    <property type="match status" value="1"/>
</dbReference>